<dbReference type="SMART" id="SM00345">
    <property type="entry name" value="HTH_GNTR"/>
    <property type="match status" value="1"/>
</dbReference>
<accession>A0A3S8ZTJ6</accession>
<reference evidence="8 9" key="1">
    <citation type="submission" date="2018-12" db="EMBL/GenBank/DDBJ databases">
        <title>Complete genome sequence of Iodobacter sp. H11R3.</title>
        <authorList>
            <person name="Bae J.-W."/>
        </authorList>
    </citation>
    <scope>NUCLEOTIDE SEQUENCE [LARGE SCALE GENOMIC DNA]</scope>
    <source>
        <strain evidence="8 9">H11R3</strain>
    </source>
</reference>
<dbReference type="EMBL" id="CP034433">
    <property type="protein sequence ID" value="AZN36833.1"/>
    <property type="molecule type" value="Genomic_DNA"/>
</dbReference>
<dbReference type="GO" id="GO:0003700">
    <property type="term" value="F:DNA-binding transcription factor activity"/>
    <property type="evidence" value="ECO:0007669"/>
    <property type="project" value="InterPro"/>
</dbReference>
<keyword evidence="2" id="KW-0805">Transcription regulation</keyword>
<dbReference type="InterPro" id="IPR011711">
    <property type="entry name" value="GntR_C"/>
</dbReference>
<keyword evidence="4" id="KW-0804">Transcription</keyword>
<protein>
    <recommendedName>
        <fullName evidence="6">Pyruvate dehydrogenase complex repressor</fullName>
    </recommendedName>
</protein>
<evidence type="ECO:0000313" key="8">
    <source>
        <dbReference type="EMBL" id="AZN36833.1"/>
    </source>
</evidence>
<evidence type="ECO:0000256" key="4">
    <source>
        <dbReference type="ARBA" id="ARBA00023163"/>
    </source>
</evidence>
<dbReference type="InterPro" id="IPR000524">
    <property type="entry name" value="Tscrpt_reg_HTH_GntR"/>
</dbReference>
<dbReference type="PANTHER" id="PTHR43537:SF34">
    <property type="entry name" value="PYRUVATE DEHYDROGENASE COMPLEX REPRESSOR"/>
    <property type="match status" value="1"/>
</dbReference>
<evidence type="ECO:0000256" key="1">
    <source>
        <dbReference type="ARBA" id="ARBA00022491"/>
    </source>
</evidence>
<evidence type="ECO:0000313" key="9">
    <source>
        <dbReference type="Proteomes" id="UP000282438"/>
    </source>
</evidence>
<keyword evidence="9" id="KW-1185">Reference proteome</keyword>
<dbReference type="Pfam" id="PF00392">
    <property type="entry name" value="GntR"/>
    <property type="match status" value="1"/>
</dbReference>
<dbReference type="OrthoDB" id="5296437at2"/>
<dbReference type="SUPFAM" id="SSF46785">
    <property type="entry name" value="Winged helix' DNA-binding domain"/>
    <property type="match status" value="1"/>
</dbReference>
<evidence type="ECO:0000256" key="6">
    <source>
        <dbReference type="ARBA" id="ARBA00039592"/>
    </source>
</evidence>
<gene>
    <name evidence="8" type="ORF">EJO50_10275</name>
</gene>
<dbReference type="InterPro" id="IPR036390">
    <property type="entry name" value="WH_DNA-bd_sf"/>
</dbReference>
<evidence type="ECO:0000256" key="3">
    <source>
        <dbReference type="ARBA" id="ARBA00023125"/>
    </source>
</evidence>
<dbReference type="PRINTS" id="PR00035">
    <property type="entry name" value="HTHGNTR"/>
</dbReference>
<name>A0A3S8ZTJ6_9NEIS</name>
<dbReference type="PROSITE" id="PS50949">
    <property type="entry name" value="HTH_GNTR"/>
    <property type="match status" value="1"/>
</dbReference>
<dbReference type="Gene3D" id="1.20.120.530">
    <property type="entry name" value="GntR ligand-binding domain-like"/>
    <property type="match status" value="1"/>
</dbReference>
<dbReference type="SUPFAM" id="SSF48008">
    <property type="entry name" value="GntR ligand-binding domain-like"/>
    <property type="match status" value="1"/>
</dbReference>
<sequence length="249" mass="27982">MEIKMPRKTPRVADLVMQELEAMMLDGQLKAGEKLPPERALAERFQVSRPSIREAIQKLVAKGLVDSRQGGGNYICQNMSASFSDPLHALLEGHPEARQDLLEYRTTIEGACAWYAALRADEHDLTRLAECFTALRLAHEKDDRQDEAGADVQFHLAIAEASHNVVFYQMMKGLCAVLERSLLLNISGLYQRQDTRSRIFEQHKAIYEAICAAKPEAAKLASEQHLGFVGISLIEMQREQNRLARALLP</sequence>
<dbReference type="Pfam" id="PF07729">
    <property type="entry name" value="FCD"/>
    <property type="match status" value="1"/>
</dbReference>
<dbReference type="PANTHER" id="PTHR43537">
    <property type="entry name" value="TRANSCRIPTIONAL REGULATOR, GNTR FAMILY"/>
    <property type="match status" value="1"/>
</dbReference>
<comment type="function">
    <text evidence="5">Transcriptional repressor for the pyruvate dehydrogenase complex genes aceEF and lpd.</text>
</comment>
<evidence type="ECO:0000256" key="2">
    <source>
        <dbReference type="ARBA" id="ARBA00023015"/>
    </source>
</evidence>
<dbReference type="KEGG" id="iod:EJO50_10275"/>
<dbReference type="InterPro" id="IPR008920">
    <property type="entry name" value="TF_FadR/GntR_C"/>
</dbReference>
<keyword evidence="3" id="KW-0238">DNA-binding</keyword>
<dbReference type="Gene3D" id="1.10.10.10">
    <property type="entry name" value="Winged helix-like DNA-binding domain superfamily/Winged helix DNA-binding domain"/>
    <property type="match status" value="1"/>
</dbReference>
<dbReference type="AlphaFoldDB" id="A0A3S8ZTJ6"/>
<evidence type="ECO:0000259" key="7">
    <source>
        <dbReference type="PROSITE" id="PS50949"/>
    </source>
</evidence>
<keyword evidence="1" id="KW-0678">Repressor</keyword>
<dbReference type="CDD" id="cd07377">
    <property type="entry name" value="WHTH_GntR"/>
    <property type="match status" value="1"/>
</dbReference>
<dbReference type="SMART" id="SM00895">
    <property type="entry name" value="FCD"/>
    <property type="match status" value="1"/>
</dbReference>
<dbReference type="GO" id="GO:0003677">
    <property type="term" value="F:DNA binding"/>
    <property type="evidence" value="ECO:0007669"/>
    <property type="project" value="UniProtKB-KW"/>
</dbReference>
<dbReference type="InterPro" id="IPR036388">
    <property type="entry name" value="WH-like_DNA-bd_sf"/>
</dbReference>
<proteinExistence type="predicted"/>
<organism evidence="8 9">
    <name type="scientific">Iodobacter ciconiae</name>
    <dbReference type="NCBI Taxonomy" id="2496266"/>
    <lineage>
        <taxon>Bacteria</taxon>
        <taxon>Pseudomonadati</taxon>
        <taxon>Pseudomonadota</taxon>
        <taxon>Betaproteobacteria</taxon>
        <taxon>Neisseriales</taxon>
        <taxon>Chitinibacteraceae</taxon>
        <taxon>Iodobacter</taxon>
    </lineage>
</organism>
<evidence type="ECO:0000256" key="5">
    <source>
        <dbReference type="ARBA" id="ARBA00037357"/>
    </source>
</evidence>
<dbReference type="Proteomes" id="UP000282438">
    <property type="component" value="Chromosome"/>
</dbReference>
<feature type="domain" description="HTH gntR-type" evidence="7">
    <location>
        <begin position="10"/>
        <end position="78"/>
    </location>
</feature>